<comment type="caution">
    <text evidence="1">The sequence shown here is derived from an EMBL/GenBank/DDBJ whole genome shotgun (WGS) entry which is preliminary data.</text>
</comment>
<dbReference type="Gene3D" id="3.40.50.150">
    <property type="entry name" value="Vaccinia Virus protein VP39"/>
    <property type="match status" value="1"/>
</dbReference>
<dbReference type="GO" id="GO:0160105">
    <property type="term" value="F:tRNA (adenine(22)-N1)-methyltransferase activity"/>
    <property type="evidence" value="ECO:0007669"/>
    <property type="project" value="InterPro"/>
</dbReference>
<dbReference type="InterPro" id="IPR006901">
    <property type="entry name" value="TrmK"/>
</dbReference>
<evidence type="ECO:0000313" key="1">
    <source>
        <dbReference type="EMBL" id="MBC8537885.1"/>
    </source>
</evidence>
<protein>
    <submittedName>
        <fullName evidence="1">SAM-dependent methyltransferase</fullName>
    </submittedName>
</protein>
<reference evidence="1" key="1">
    <citation type="submission" date="2020-08" db="EMBL/GenBank/DDBJ databases">
        <title>Genome public.</title>
        <authorList>
            <person name="Liu C."/>
            <person name="Sun Q."/>
        </authorList>
    </citation>
    <scope>NUCLEOTIDE SEQUENCE</scope>
    <source>
        <strain evidence="1">NSJ-63</strain>
    </source>
</reference>
<dbReference type="SUPFAM" id="SSF53335">
    <property type="entry name" value="S-adenosyl-L-methionine-dependent methyltransferases"/>
    <property type="match status" value="1"/>
</dbReference>
<dbReference type="RefSeq" id="WP_249279715.1">
    <property type="nucleotide sequence ID" value="NZ_JACRSS010000001.1"/>
</dbReference>
<name>A0A926DIV2_9FIRM</name>
<keyword evidence="1" id="KW-0489">Methyltransferase</keyword>
<dbReference type="AlphaFoldDB" id="A0A926DIV2"/>
<dbReference type="Proteomes" id="UP000617951">
    <property type="component" value="Unassembled WGS sequence"/>
</dbReference>
<dbReference type="InterPro" id="IPR029063">
    <property type="entry name" value="SAM-dependent_MTases_sf"/>
</dbReference>
<dbReference type="PANTHER" id="PTHR38451">
    <property type="entry name" value="TRNA (ADENINE(22)-N(1))-METHYLTRANSFERASE"/>
    <property type="match status" value="1"/>
</dbReference>
<keyword evidence="1" id="KW-0808">Transferase</keyword>
<dbReference type="Pfam" id="PF12847">
    <property type="entry name" value="Methyltransf_18"/>
    <property type="match status" value="1"/>
</dbReference>
<evidence type="ECO:0000313" key="2">
    <source>
        <dbReference type="Proteomes" id="UP000617951"/>
    </source>
</evidence>
<accession>A0A926DIV2</accession>
<gene>
    <name evidence="1" type="ORF">H8693_02915</name>
</gene>
<dbReference type="PIRSF" id="PIRSF018637">
    <property type="entry name" value="TrmK"/>
    <property type="match status" value="1"/>
</dbReference>
<organism evidence="1 2">
    <name type="scientific">Guopingia tenuis</name>
    <dbReference type="NCBI Taxonomy" id="2763656"/>
    <lineage>
        <taxon>Bacteria</taxon>
        <taxon>Bacillati</taxon>
        <taxon>Bacillota</taxon>
        <taxon>Clostridia</taxon>
        <taxon>Christensenellales</taxon>
        <taxon>Christensenellaceae</taxon>
        <taxon>Guopingia</taxon>
    </lineage>
</organism>
<proteinExistence type="predicted"/>
<dbReference type="EMBL" id="JACRSS010000001">
    <property type="protein sequence ID" value="MBC8537885.1"/>
    <property type="molecule type" value="Genomic_DNA"/>
</dbReference>
<sequence length="229" mass="25652">MKLTNRMEAILSLCSPAETAADIGCDHGQVAVELVLRGLAKTCIAADISAPSLEKARRRAEEWGLSGKVECRLGDGLSVLRPGEAQTIVLAGMGAPLMAEILQKQMDVARAAERLVLSPNIYPERLRKYLLKNGWRIPREKMIPEEGKYYPVFLAETGTCPSYRPEELLFGRWEQPDAGLLQFLDYKIAQAERIMEEMRRGGADTAGIGERRALYLQYREEMLRKGARK</sequence>
<dbReference type="GO" id="GO:0032259">
    <property type="term" value="P:methylation"/>
    <property type="evidence" value="ECO:0007669"/>
    <property type="project" value="UniProtKB-KW"/>
</dbReference>
<dbReference type="PANTHER" id="PTHR38451:SF1">
    <property type="entry name" value="TRNA (ADENINE(22)-N(1))-METHYLTRANSFERASE"/>
    <property type="match status" value="1"/>
</dbReference>
<keyword evidence="2" id="KW-1185">Reference proteome</keyword>